<sequence length="209" mass="24183">MSNKKDKKRNFKGRCFKCNKKGHMEKDCRSRQAATHDEMLFMATEDHTNGWFLDSGASSHMTPFRADYISYRNTSSPIAVTIADGACLNTVGFGDVKMVTIDGREITVTEVLFIPNSDRRLISILNLTSRGLDVMFGHRSCDIMNNGKLWVRVPRRGDSYYLPCRTTERSNFVEHNRGQSEWELWHARLGHTHLDNYRRLQLLNPELPW</sequence>
<gene>
    <name evidence="1" type="ORF">PsorP6_009097</name>
</gene>
<protein>
    <submittedName>
        <fullName evidence="1">Uncharacterized protein</fullName>
    </submittedName>
</protein>
<proteinExistence type="predicted"/>
<evidence type="ECO:0000313" key="2">
    <source>
        <dbReference type="Proteomes" id="UP001163321"/>
    </source>
</evidence>
<dbReference type="Proteomes" id="UP001163321">
    <property type="component" value="Chromosome 5"/>
</dbReference>
<reference evidence="1 2" key="1">
    <citation type="journal article" date="2022" name="bioRxiv">
        <title>The genome of the oomycete Peronosclerospora sorghi, a cosmopolitan pathogen of maize and sorghum, is inflated with dispersed pseudogenes.</title>
        <authorList>
            <person name="Fletcher K."/>
            <person name="Martin F."/>
            <person name="Isakeit T."/>
            <person name="Cavanaugh K."/>
            <person name="Magill C."/>
            <person name="Michelmore R."/>
        </authorList>
    </citation>
    <scope>NUCLEOTIDE SEQUENCE [LARGE SCALE GENOMIC DNA]</scope>
    <source>
        <strain evidence="1">P6</strain>
    </source>
</reference>
<name>A0ACC0VZ90_9STRA</name>
<dbReference type="EMBL" id="CM047584">
    <property type="protein sequence ID" value="KAI9911532.1"/>
    <property type="molecule type" value="Genomic_DNA"/>
</dbReference>
<organism evidence="1 2">
    <name type="scientific">Peronosclerospora sorghi</name>
    <dbReference type="NCBI Taxonomy" id="230839"/>
    <lineage>
        <taxon>Eukaryota</taxon>
        <taxon>Sar</taxon>
        <taxon>Stramenopiles</taxon>
        <taxon>Oomycota</taxon>
        <taxon>Peronosporomycetes</taxon>
        <taxon>Peronosporales</taxon>
        <taxon>Peronosporaceae</taxon>
        <taxon>Peronosclerospora</taxon>
    </lineage>
</organism>
<comment type="caution">
    <text evidence="1">The sequence shown here is derived from an EMBL/GenBank/DDBJ whole genome shotgun (WGS) entry which is preliminary data.</text>
</comment>
<accession>A0ACC0VZ90</accession>
<evidence type="ECO:0000313" key="1">
    <source>
        <dbReference type="EMBL" id="KAI9911532.1"/>
    </source>
</evidence>
<keyword evidence="2" id="KW-1185">Reference proteome</keyword>